<keyword evidence="5" id="KW-1185">Reference proteome</keyword>
<dbReference type="GO" id="GO:0016787">
    <property type="term" value="F:hydrolase activity"/>
    <property type="evidence" value="ECO:0007669"/>
    <property type="project" value="UniProtKB-KW"/>
</dbReference>
<dbReference type="Proteomes" id="UP001620626">
    <property type="component" value="Unassembled WGS sequence"/>
</dbReference>
<proteinExistence type="predicted"/>
<feature type="domain" description="Calcineurin-like phosphoesterase" evidence="3">
    <location>
        <begin position="4"/>
        <end position="120"/>
    </location>
</feature>
<keyword evidence="1" id="KW-0732">Signal</keyword>
<comment type="caution">
    <text evidence="4">The sequence shown here is derived from an EMBL/GenBank/DDBJ whole genome shotgun (WGS) entry which is preliminary data.</text>
</comment>
<evidence type="ECO:0000256" key="1">
    <source>
        <dbReference type="ARBA" id="ARBA00022729"/>
    </source>
</evidence>
<dbReference type="PANTHER" id="PTHR10161">
    <property type="entry name" value="TARTRATE-RESISTANT ACID PHOSPHATASE TYPE 5"/>
    <property type="match status" value="1"/>
</dbReference>
<dbReference type="InterPro" id="IPR029052">
    <property type="entry name" value="Metallo-depent_PP-like"/>
</dbReference>
<evidence type="ECO:0000313" key="5">
    <source>
        <dbReference type="Proteomes" id="UP001620626"/>
    </source>
</evidence>
<name>A0ABD2KV73_9BILA</name>
<dbReference type="SUPFAM" id="SSF56300">
    <property type="entry name" value="Metallo-dependent phosphatases"/>
    <property type="match status" value="1"/>
</dbReference>
<dbReference type="InterPro" id="IPR011989">
    <property type="entry name" value="ARM-like"/>
</dbReference>
<dbReference type="PANTHER" id="PTHR10161:SF14">
    <property type="entry name" value="TARTRATE-RESISTANT ACID PHOSPHATASE TYPE 5"/>
    <property type="match status" value="1"/>
</dbReference>
<gene>
    <name evidence="4" type="ORF">niasHT_016178</name>
</gene>
<dbReference type="SMART" id="SM00185">
    <property type="entry name" value="ARM"/>
    <property type="match status" value="3"/>
</dbReference>
<dbReference type="Gene3D" id="3.60.21.10">
    <property type="match status" value="1"/>
</dbReference>
<dbReference type="Pfam" id="PF00149">
    <property type="entry name" value="Metallophos"/>
    <property type="match status" value="1"/>
</dbReference>
<evidence type="ECO:0000259" key="3">
    <source>
        <dbReference type="Pfam" id="PF00149"/>
    </source>
</evidence>
<evidence type="ECO:0000313" key="4">
    <source>
        <dbReference type="EMBL" id="KAL3106823.1"/>
    </source>
</evidence>
<organism evidence="4 5">
    <name type="scientific">Heterodera trifolii</name>
    <dbReference type="NCBI Taxonomy" id="157864"/>
    <lineage>
        <taxon>Eukaryota</taxon>
        <taxon>Metazoa</taxon>
        <taxon>Ecdysozoa</taxon>
        <taxon>Nematoda</taxon>
        <taxon>Chromadorea</taxon>
        <taxon>Rhabditida</taxon>
        <taxon>Tylenchina</taxon>
        <taxon>Tylenchomorpha</taxon>
        <taxon>Tylenchoidea</taxon>
        <taxon>Heteroderidae</taxon>
        <taxon>Heteroderinae</taxon>
        <taxon>Heterodera</taxon>
    </lineage>
</organism>
<dbReference type="AlphaFoldDB" id="A0ABD2KV73"/>
<dbReference type="Gene3D" id="1.25.10.10">
    <property type="entry name" value="Leucine-rich Repeat Variant"/>
    <property type="match status" value="1"/>
</dbReference>
<dbReference type="InterPro" id="IPR000225">
    <property type="entry name" value="Armadillo"/>
</dbReference>
<dbReference type="SUPFAM" id="SSF48371">
    <property type="entry name" value="ARM repeat"/>
    <property type="match status" value="1"/>
</dbReference>
<dbReference type="EMBL" id="JBICBT010000632">
    <property type="protein sequence ID" value="KAL3106823.1"/>
    <property type="molecule type" value="Genomic_DNA"/>
</dbReference>
<dbReference type="InterPro" id="IPR004843">
    <property type="entry name" value="Calcineurin-like_PHP"/>
</dbReference>
<sequence>MAKIGRRHRTHFVVNVGDNFYFNGVQNAFDGRFEDSFEEIYDQPELLVPWYTIAGNHDHLGNVTAQLARTDFSSRWTFPRLFYKVRLSFDGLSPPSAVRVDLLMLDTVVLCGNTVDVQGDSLFSWLFAQKREPNGPSAEHRQLAAQQWAWIEQQMRRSDQTDATWALSYLTDGNDDNIFLGMGCLSHMVTFISSGHDSLIAPALRVLGNFVTGSDDQTQAVIDTGILSGAIAQLMLSNSTTFVKDCCWLISNVLAGNTAQIQDVIDAQLLPILLSVLQKGEHRLQNEAGETEWRPFATVRSQRTTNSEQIYSNVFKIIEEFFSDDENEGLEMKGDVQPQNQAIQQKPLFEF</sequence>
<keyword evidence="2" id="KW-0378">Hydrolase</keyword>
<dbReference type="InterPro" id="IPR051558">
    <property type="entry name" value="Metallophosphoesterase_PAP"/>
</dbReference>
<protein>
    <recommendedName>
        <fullName evidence="3">Calcineurin-like phosphoesterase domain-containing protein</fullName>
    </recommendedName>
</protein>
<reference evidence="4 5" key="1">
    <citation type="submission" date="2024-10" db="EMBL/GenBank/DDBJ databases">
        <authorList>
            <person name="Kim D."/>
        </authorList>
    </citation>
    <scope>NUCLEOTIDE SEQUENCE [LARGE SCALE GENOMIC DNA]</scope>
    <source>
        <strain evidence="4">BH-2024</strain>
    </source>
</reference>
<accession>A0ABD2KV73</accession>
<dbReference type="InterPro" id="IPR016024">
    <property type="entry name" value="ARM-type_fold"/>
</dbReference>
<evidence type="ECO:0000256" key="2">
    <source>
        <dbReference type="ARBA" id="ARBA00022801"/>
    </source>
</evidence>